<dbReference type="EMBL" id="CAID01000010">
    <property type="protein sequence ID" value="CEF99416.1"/>
    <property type="molecule type" value="Genomic_DNA"/>
</dbReference>
<sequence length="466" mass="51492">MASTRHESALGDASTPPSRARTMTRARDDGGARDRRARGVDAVTCVTWMAHASVGAAIVFALAVALASAGLAPVGLALVPCALVFWQLMVPSEALGRMRANGATSARALRAVVRRTAGDGAWEFWTSTSRGVESRGGGKTREVERMARRRRGGVGGTAALEANRRRLPPLNAWPHRPVFVRSSPRSATQRVTDGWASKRGPVFKAKDEEATIGVEDACAPVNTETAMSFETELFEGRILCRFKGIEDAMTRTPDDFYATKRASFQVLVQGRFKERVKVSDVLTGAEFDREFENKPPRAIVIAGQEFFKRLTPGLIADVLCEEPHYYAPIGATLSVLAAHTPDEAPDITSNIEEETRRFGGAFAKGVSISERCRIFSNPKQSNEYFFNTEDVYTLDYFQNVLLFDDYCLDIGFVKLPLRRCLNGQPISFFAKHRDGRYAYSFEIWHECLLDKAPERTPVGADWPPSK</sequence>
<reference evidence="4" key="1">
    <citation type="journal article" date="2006" name="Proc. Natl. Acad. Sci. U.S.A.">
        <title>Genome analysis of the smallest free-living eukaryote Ostreococcus tauri unveils many unique features.</title>
        <authorList>
            <person name="Derelle E."/>
            <person name="Ferraz C."/>
            <person name="Rombauts S."/>
            <person name="Rouze P."/>
            <person name="Worden A.Z."/>
            <person name="Robbens S."/>
            <person name="Partensky F."/>
            <person name="Degroeve S."/>
            <person name="Echeynie S."/>
            <person name="Cooke R."/>
            <person name="Saeys Y."/>
            <person name="Wuyts J."/>
            <person name="Jabbari K."/>
            <person name="Bowler C."/>
            <person name="Panaud O."/>
            <person name="Piegu B."/>
            <person name="Ball S.G."/>
            <person name="Ral J.-P."/>
            <person name="Bouget F.-Y."/>
            <person name="Piganeau G."/>
            <person name="De Baets B."/>
            <person name="Picard A."/>
            <person name="Delseny M."/>
            <person name="Demaille J."/>
            <person name="Van de Peer Y."/>
            <person name="Moreau H."/>
        </authorList>
    </citation>
    <scope>NUCLEOTIDE SEQUENCE [LARGE SCALE GENOMIC DNA]</scope>
    <source>
        <strain evidence="4">OTTH 0595 / CCAP 157/2 / RCC745</strain>
    </source>
</reference>
<dbReference type="Pfam" id="PF08588">
    <property type="entry name" value="Duc1"/>
    <property type="match status" value="1"/>
</dbReference>
<dbReference type="RefSeq" id="XP_003081685.2">
    <property type="nucleotide sequence ID" value="XM_003081637.2"/>
</dbReference>
<evidence type="ECO:0000313" key="4">
    <source>
        <dbReference type="Proteomes" id="UP000009170"/>
    </source>
</evidence>
<feature type="domain" description="Domain of unknown function at the cortex 1" evidence="2">
    <location>
        <begin position="218"/>
        <end position="444"/>
    </location>
</feature>
<dbReference type="Proteomes" id="UP000009170">
    <property type="component" value="Unassembled WGS sequence"/>
</dbReference>
<evidence type="ECO:0000256" key="1">
    <source>
        <dbReference type="SAM" id="MobiDB-lite"/>
    </source>
</evidence>
<feature type="compositionally biased region" description="Basic and acidic residues" evidence="1">
    <location>
        <begin position="25"/>
        <end position="34"/>
    </location>
</feature>
<protein>
    <submittedName>
        <fullName evidence="3">Unnamed product</fullName>
    </submittedName>
</protein>
<dbReference type="InterPro" id="IPR013897">
    <property type="entry name" value="Duc1"/>
</dbReference>
<dbReference type="OrthoDB" id="42898at2759"/>
<organism evidence="3 4">
    <name type="scientific">Ostreococcus tauri</name>
    <name type="common">Marine green alga</name>
    <dbReference type="NCBI Taxonomy" id="70448"/>
    <lineage>
        <taxon>Eukaryota</taxon>
        <taxon>Viridiplantae</taxon>
        <taxon>Chlorophyta</taxon>
        <taxon>Mamiellophyceae</taxon>
        <taxon>Mamiellales</taxon>
        <taxon>Bathycoccaceae</taxon>
        <taxon>Ostreococcus</taxon>
    </lineage>
</organism>
<name>A0A090M5G0_OSTTA</name>
<evidence type="ECO:0000259" key="2">
    <source>
        <dbReference type="Pfam" id="PF08588"/>
    </source>
</evidence>
<dbReference type="STRING" id="70448.A0A090M5G0"/>
<dbReference type="PANTHER" id="PTHR34826:SF2">
    <property type="entry name" value="UPF0590 PROTEIN C409.17C"/>
    <property type="match status" value="1"/>
</dbReference>
<dbReference type="KEGG" id="ota:OT_ostta10g02480"/>
<dbReference type="AlphaFoldDB" id="A0A090M5G0"/>
<comment type="caution">
    <text evidence="3">The sequence shown here is derived from an EMBL/GenBank/DDBJ whole genome shotgun (WGS) entry which is preliminary data.</text>
</comment>
<dbReference type="InParanoid" id="A0A090M5G0"/>
<gene>
    <name evidence="3" type="ORF">OT_ostta10g02480</name>
</gene>
<evidence type="ECO:0000313" key="3">
    <source>
        <dbReference type="EMBL" id="CEF99416.1"/>
    </source>
</evidence>
<dbReference type="GeneID" id="9832225"/>
<dbReference type="PANTHER" id="PTHR34826">
    <property type="entry name" value="UPF0590 PROTEIN C409.17C"/>
    <property type="match status" value="1"/>
</dbReference>
<proteinExistence type="predicted"/>
<accession>A0A090M5G0</accession>
<keyword evidence="4" id="KW-1185">Reference proteome</keyword>
<feature type="region of interest" description="Disordered" evidence="1">
    <location>
        <begin position="1"/>
        <end position="34"/>
    </location>
</feature>
<reference evidence="3 4" key="2">
    <citation type="journal article" date="2014" name="BMC Genomics">
        <title>An improved genome of the model marine alga Ostreococcus tauri unfolds by assessing Illumina de novo assemblies.</title>
        <authorList>
            <person name="Blanc-Mathieu R."/>
            <person name="Verhelst B."/>
            <person name="Derelle E."/>
            <person name="Rombauts S."/>
            <person name="Bouget F.Y."/>
            <person name="Carre I."/>
            <person name="Chateau A."/>
            <person name="Eyre-Walker A."/>
            <person name="Grimsley N."/>
            <person name="Moreau H."/>
            <person name="Piegu B."/>
            <person name="Rivals E."/>
            <person name="Schackwitz W."/>
            <person name="Van de Peer Y."/>
            <person name="Piganeau G."/>
        </authorList>
    </citation>
    <scope>NUCLEOTIDE SEQUENCE [LARGE SCALE GENOMIC DNA]</scope>
    <source>
        <strain evidence="4">OTTH 0595 / CCAP 157/2 / RCC745</strain>
    </source>
</reference>